<dbReference type="Pfam" id="PF02701">
    <property type="entry name" value="Zn_ribbon_Dof"/>
    <property type="match status" value="1"/>
</dbReference>
<reference evidence="12 13" key="1">
    <citation type="journal article" date="2014" name="Nat. Genet.">
        <title>Genome sequence of the hot pepper provides insights into the evolution of pungency in Capsicum species.</title>
        <authorList>
            <person name="Kim S."/>
            <person name="Park M."/>
            <person name="Yeom S.I."/>
            <person name="Kim Y.M."/>
            <person name="Lee J.M."/>
            <person name="Lee H.A."/>
            <person name="Seo E."/>
            <person name="Choi J."/>
            <person name="Cheong K."/>
            <person name="Kim K.T."/>
            <person name="Jung K."/>
            <person name="Lee G.W."/>
            <person name="Oh S.K."/>
            <person name="Bae C."/>
            <person name="Kim S.B."/>
            <person name="Lee H.Y."/>
            <person name="Kim S.Y."/>
            <person name="Kim M.S."/>
            <person name="Kang B.C."/>
            <person name="Jo Y.D."/>
            <person name="Yang H.B."/>
            <person name="Jeong H.J."/>
            <person name="Kang W.H."/>
            <person name="Kwon J.K."/>
            <person name="Shin C."/>
            <person name="Lim J.Y."/>
            <person name="Park J.H."/>
            <person name="Huh J.H."/>
            <person name="Kim J.S."/>
            <person name="Kim B.D."/>
            <person name="Cohen O."/>
            <person name="Paran I."/>
            <person name="Suh M.C."/>
            <person name="Lee S.B."/>
            <person name="Kim Y.K."/>
            <person name="Shin Y."/>
            <person name="Noh S.J."/>
            <person name="Park J."/>
            <person name="Seo Y.S."/>
            <person name="Kwon S.Y."/>
            <person name="Kim H.A."/>
            <person name="Park J.M."/>
            <person name="Kim H.J."/>
            <person name="Choi S.B."/>
            <person name="Bosland P.W."/>
            <person name="Reeves G."/>
            <person name="Jo S.H."/>
            <person name="Lee B.W."/>
            <person name="Cho H.T."/>
            <person name="Choi H.S."/>
            <person name="Lee M.S."/>
            <person name="Yu Y."/>
            <person name="Do Choi Y."/>
            <person name="Park B.S."/>
            <person name="van Deynze A."/>
            <person name="Ashrafi H."/>
            <person name="Hill T."/>
            <person name="Kim W.T."/>
            <person name="Pai H.S."/>
            <person name="Ahn H.K."/>
            <person name="Yeam I."/>
            <person name="Giovannoni J.J."/>
            <person name="Rose J.K."/>
            <person name="Sorensen I."/>
            <person name="Lee S.J."/>
            <person name="Kim R.W."/>
            <person name="Choi I.Y."/>
            <person name="Choi B.S."/>
            <person name="Lim J.S."/>
            <person name="Lee Y.H."/>
            <person name="Choi D."/>
        </authorList>
    </citation>
    <scope>NUCLEOTIDE SEQUENCE [LARGE SCALE GENOMIC DNA]</scope>
    <source>
        <strain evidence="13">cv. CM334</strain>
    </source>
</reference>
<evidence type="ECO:0000256" key="6">
    <source>
        <dbReference type="ARBA" id="ARBA00023163"/>
    </source>
</evidence>
<dbReference type="InterPro" id="IPR045174">
    <property type="entry name" value="Dof"/>
</dbReference>
<evidence type="ECO:0000313" key="13">
    <source>
        <dbReference type="Proteomes" id="UP000222542"/>
    </source>
</evidence>
<evidence type="ECO:0000256" key="9">
    <source>
        <dbReference type="RuleBase" id="RU369094"/>
    </source>
</evidence>
<feature type="region of interest" description="Disordered" evidence="10">
    <location>
        <begin position="134"/>
        <end position="153"/>
    </location>
</feature>
<dbReference type="PANTHER" id="PTHR31992:SF111">
    <property type="entry name" value="DOF ZINC FINGER PROTEIN DOF3.5"/>
    <property type="match status" value="1"/>
</dbReference>
<evidence type="ECO:0000256" key="7">
    <source>
        <dbReference type="ARBA" id="ARBA00023242"/>
    </source>
</evidence>
<evidence type="ECO:0000256" key="8">
    <source>
        <dbReference type="PROSITE-ProRule" id="PRU00071"/>
    </source>
</evidence>
<dbReference type="GO" id="GO:0003677">
    <property type="term" value="F:DNA binding"/>
    <property type="evidence" value="ECO:0007669"/>
    <property type="project" value="UniProtKB-UniRule"/>
</dbReference>
<feature type="region of interest" description="Disordered" evidence="10">
    <location>
        <begin position="372"/>
        <end position="391"/>
    </location>
</feature>
<dbReference type="STRING" id="4072.A0A2G2XJ44"/>
<dbReference type="EMBL" id="AYRZ02002283">
    <property type="protein sequence ID" value="PHT57528.1"/>
    <property type="molecule type" value="Genomic_DNA"/>
</dbReference>
<dbReference type="GO" id="GO:0005634">
    <property type="term" value="C:nucleus"/>
    <property type="evidence" value="ECO:0007669"/>
    <property type="project" value="UniProtKB-SubCell"/>
</dbReference>
<dbReference type="PANTHER" id="PTHR31992">
    <property type="entry name" value="DOF ZINC FINGER PROTEIN DOF1.4-RELATED"/>
    <property type="match status" value="1"/>
</dbReference>
<evidence type="ECO:0000256" key="4">
    <source>
        <dbReference type="ARBA" id="ARBA00023015"/>
    </source>
</evidence>
<comment type="subcellular location">
    <subcellularLocation>
        <location evidence="8 9">Nucleus</location>
    </subcellularLocation>
</comment>
<accession>A0A2G2XJ44</accession>
<dbReference type="InterPro" id="IPR003851">
    <property type="entry name" value="Znf_Dof"/>
</dbReference>
<dbReference type="Gene3D" id="3.40.50.1820">
    <property type="entry name" value="alpha/beta hydrolase"/>
    <property type="match status" value="1"/>
</dbReference>
<feature type="domain" description="Dof-type" evidence="11">
    <location>
        <begin position="15"/>
        <end position="69"/>
    </location>
</feature>
<evidence type="ECO:0000256" key="10">
    <source>
        <dbReference type="SAM" id="MobiDB-lite"/>
    </source>
</evidence>
<evidence type="ECO:0000256" key="1">
    <source>
        <dbReference type="ARBA" id="ARBA00022723"/>
    </source>
</evidence>
<keyword evidence="13" id="KW-1185">Reference proteome</keyword>
<reference evidence="12 13" key="2">
    <citation type="journal article" date="2017" name="Genome Biol.">
        <title>New reference genome sequences of hot pepper reveal the massive evolution of plant disease-resistance genes by retroduplication.</title>
        <authorList>
            <person name="Kim S."/>
            <person name="Park J."/>
            <person name="Yeom S.I."/>
            <person name="Kim Y.M."/>
            <person name="Seo E."/>
            <person name="Kim K.T."/>
            <person name="Kim M.S."/>
            <person name="Lee J.M."/>
            <person name="Cheong K."/>
            <person name="Shin H.S."/>
            <person name="Kim S.B."/>
            <person name="Han K."/>
            <person name="Lee J."/>
            <person name="Park M."/>
            <person name="Lee H.A."/>
            <person name="Lee H.Y."/>
            <person name="Lee Y."/>
            <person name="Oh S."/>
            <person name="Lee J.H."/>
            <person name="Choi E."/>
            <person name="Choi E."/>
            <person name="Lee S.E."/>
            <person name="Jeon J."/>
            <person name="Kim H."/>
            <person name="Choi G."/>
            <person name="Song H."/>
            <person name="Lee J."/>
            <person name="Lee S.C."/>
            <person name="Kwon J.K."/>
            <person name="Lee H.Y."/>
            <person name="Koo N."/>
            <person name="Hong Y."/>
            <person name="Kim R.W."/>
            <person name="Kang W.H."/>
            <person name="Huh J.H."/>
            <person name="Kang B.C."/>
            <person name="Yang T.J."/>
            <person name="Lee Y.H."/>
            <person name="Bennetzen J.L."/>
            <person name="Choi D."/>
        </authorList>
    </citation>
    <scope>NUCLEOTIDE SEQUENCE [LARGE SCALE GENOMIC DNA]</scope>
    <source>
        <strain evidence="13">cv. CM334</strain>
    </source>
</reference>
<comment type="caution">
    <text evidence="12">The sequence shown here is derived from an EMBL/GenBank/DDBJ whole genome shotgun (WGS) entry which is preliminary data.</text>
</comment>
<dbReference type="GO" id="GO:0003700">
    <property type="term" value="F:DNA-binding transcription factor activity"/>
    <property type="evidence" value="ECO:0007669"/>
    <property type="project" value="UniProtKB-UniRule"/>
</dbReference>
<evidence type="ECO:0000259" key="11">
    <source>
        <dbReference type="PROSITE" id="PS50884"/>
    </source>
</evidence>
<dbReference type="Gramene" id="PHT57528">
    <property type="protein sequence ID" value="PHT57528"/>
    <property type="gene ID" value="T459_35501"/>
</dbReference>
<keyword evidence="6 9" id="KW-0804">Transcription</keyword>
<organism evidence="12 13">
    <name type="scientific">Capsicum annuum</name>
    <name type="common">Capsicum pepper</name>
    <dbReference type="NCBI Taxonomy" id="4072"/>
    <lineage>
        <taxon>Eukaryota</taxon>
        <taxon>Viridiplantae</taxon>
        <taxon>Streptophyta</taxon>
        <taxon>Embryophyta</taxon>
        <taxon>Tracheophyta</taxon>
        <taxon>Spermatophyta</taxon>
        <taxon>Magnoliopsida</taxon>
        <taxon>eudicotyledons</taxon>
        <taxon>Gunneridae</taxon>
        <taxon>Pentapetalae</taxon>
        <taxon>asterids</taxon>
        <taxon>lamiids</taxon>
        <taxon>Solanales</taxon>
        <taxon>Solanaceae</taxon>
        <taxon>Solanoideae</taxon>
        <taxon>Capsiceae</taxon>
        <taxon>Capsicum</taxon>
    </lineage>
</organism>
<dbReference type="AlphaFoldDB" id="A0A2G2XJ44"/>
<evidence type="ECO:0000256" key="3">
    <source>
        <dbReference type="ARBA" id="ARBA00022833"/>
    </source>
</evidence>
<evidence type="ECO:0000256" key="2">
    <source>
        <dbReference type="ARBA" id="ARBA00022771"/>
    </source>
</evidence>
<keyword evidence="3 9" id="KW-0862">Zinc</keyword>
<dbReference type="PROSITE" id="PS50884">
    <property type="entry name" value="ZF_DOF_2"/>
    <property type="match status" value="1"/>
</dbReference>
<protein>
    <recommendedName>
        <fullName evidence="9">Dof zinc finger protein</fullName>
    </recommendedName>
</protein>
<gene>
    <name evidence="12" type="ORF">T459_35501</name>
</gene>
<comment type="function">
    <text evidence="9">Transcription factor that binds specifically to a 5'-AA[AG]G-3' consensus core sequence.</text>
</comment>
<keyword evidence="5 8" id="KW-0238">DNA-binding</keyword>
<sequence length="391" mass="43520">MERGTIWKSNVELAPACPRCGSTNTKFCYYNNYSLTQPRYFCKGCRRYWTKGGSLRNVPIGGGCRKSRRGKSSSNIIHNHHHHELISRNLGHGVCLNPTNIDHHNQSTSSSLDHHHGPSIDLALVYSNFLNSTNSKSSQPEDRQNPELPDDLLLPDQGVLVTPSFELSSMIDMEFVNSELGQESRLLGAGAETLSRLSERVSGFVSGSQSKIVFAILVHRMSKLLEDSFLYKQVNTIWKKLLSLLEMRENSAVVASLVGKQSKKLGEGHRSVTSSLFDLQKRLTTTMGGFQEQLLDLILKYDWDFDNYLEEDIPAAMEYIKAQTRPKDDKLLTVGHSMGGILLYARLSRCGLEGREPGLAGIVTLASSLDYSSSKHDASRPAEKSCGEQLL</sequence>
<feature type="compositionally biased region" description="Basic and acidic residues" evidence="10">
    <location>
        <begin position="373"/>
        <end position="391"/>
    </location>
</feature>
<keyword evidence="7 8" id="KW-0539">Nucleus</keyword>
<keyword evidence="2 8" id="KW-0863">Zinc-finger</keyword>
<dbReference type="GO" id="GO:0008270">
    <property type="term" value="F:zinc ion binding"/>
    <property type="evidence" value="ECO:0007669"/>
    <property type="project" value="UniProtKB-KW"/>
</dbReference>
<proteinExistence type="predicted"/>
<dbReference type="InterPro" id="IPR029058">
    <property type="entry name" value="AB_hydrolase_fold"/>
</dbReference>
<dbReference type="Proteomes" id="UP000222542">
    <property type="component" value="Unassembled WGS sequence"/>
</dbReference>
<keyword evidence="4 9" id="KW-0805">Transcription regulation</keyword>
<evidence type="ECO:0000256" key="5">
    <source>
        <dbReference type="ARBA" id="ARBA00023125"/>
    </source>
</evidence>
<name>A0A2G2XJ44_CAPAN</name>
<evidence type="ECO:0000313" key="12">
    <source>
        <dbReference type="EMBL" id="PHT57528.1"/>
    </source>
</evidence>
<keyword evidence="1 9" id="KW-0479">Metal-binding</keyword>
<dbReference type="PROSITE" id="PS01361">
    <property type="entry name" value="ZF_DOF_1"/>
    <property type="match status" value="1"/>
</dbReference>
<dbReference type="SUPFAM" id="SSF53474">
    <property type="entry name" value="alpha/beta-Hydrolases"/>
    <property type="match status" value="1"/>
</dbReference>